<dbReference type="SUPFAM" id="SSF48452">
    <property type="entry name" value="TPR-like"/>
    <property type="match status" value="1"/>
</dbReference>
<dbReference type="EMBL" id="PVWG01000034">
    <property type="protein sequence ID" value="PSB16999.1"/>
    <property type="molecule type" value="Genomic_DNA"/>
</dbReference>
<reference evidence="2 3" key="1">
    <citation type="submission" date="2018-02" db="EMBL/GenBank/DDBJ databases">
        <authorList>
            <person name="Cohen D.B."/>
            <person name="Kent A.D."/>
        </authorList>
    </citation>
    <scope>NUCLEOTIDE SEQUENCE [LARGE SCALE GENOMIC DNA]</scope>
    <source>
        <strain evidence="2 3">ULC007</strain>
    </source>
</reference>
<dbReference type="InterPro" id="IPR051677">
    <property type="entry name" value="AfsR-DnrI-RedD_regulator"/>
</dbReference>
<gene>
    <name evidence="2" type="ORF">C7B65_20090</name>
</gene>
<dbReference type="OrthoDB" id="190810at2"/>
<dbReference type="Proteomes" id="UP000238634">
    <property type="component" value="Unassembled WGS sequence"/>
</dbReference>
<dbReference type="Pfam" id="PF03704">
    <property type="entry name" value="BTAD"/>
    <property type="match status" value="1"/>
</dbReference>
<dbReference type="Gene3D" id="1.25.40.10">
    <property type="entry name" value="Tetratricopeptide repeat domain"/>
    <property type="match status" value="1"/>
</dbReference>
<dbReference type="PANTHER" id="PTHR35807:SF2">
    <property type="entry name" value="TRANSCRIPTIONAL ACTIVATOR DOMAIN"/>
    <property type="match status" value="1"/>
</dbReference>
<dbReference type="InterPro" id="IPR011990">
    <property type="entry name" value="TPR-like_helical_dom_sf"/>
</dbReference>
<reference evidence="2 3" key="2">
    <citation type="submission" date="2018-03" db="EMBL/GenBank/DDBJ databases">
        <title>The ancient ancestry and fast evolution of plastids.</title>
        <authorList>
            <person name="Moore K.R."/>
            <person name="Magnabosco C."/>
            <person name="Momper L."/>
            <person name="Gold D.A."/>
            <person name="Bosak T."/>
            <person name="Fournier G.P."/>
        </authorList>
    </citation>
    <scope>NUCLEOTIDE SEQUENCE [LARGE SCALE GENOMIC DNA]</scope>
    <source>
        <strain evidence="2 3">ULC007</strain>
    </source>
</reference>
<comment type="caution">
    <text evidence="2">The sequence shown here is derived from an EMBL/GenBank/DDBJ whole genome shotgun (WGS) entry which is preliminary data.</text>
</comment>
<keyword evidence="3" id="KW-1185">Reference proteome</keyword>
<organism evidence="2 3">
    <name type="scientific">Phormidesmis priestleyi ULC007</name>
    <dbReference type="NCBI Taxonomy" id="1920490"/>
    <lineage>
        <taxon>Bacteria</taxon>
        <taxon>Bacillati</taxon>
        <taxon>Cyanobacteriota</taxon>
        <taxon>Cyanophyceae</taxon>
        <taxon>Leptolyngbyales</taxon>
        <taxon>Leptolyngbyaceae</taxon>
        <taxon>Phormidesmis</taxon>
    </lineage>
</organism>
<evidence type="ECO:0000313" key="2">
    <source>
        <dbReference type="EMBL" id="PSB16999.1"/>
    </source>
</evidence>
<dbReference type="PANTHER" id="PTHR35807">
    <property type="entry name" value="TRANSCRIPTIONAL REGULATOR REDD-RELATED"/>
    <property type="match status" value="1"/>
</dbReference>
<evidence type="ECO:0000313" key="3">
    <source>
        <dbReference type="Proteomes" id="UP000238634"/>
    </source>
</evidence>
<sequence>MLRIDPLNEVAYAALTELYTLSGDRANAFQTYQRCIIMLREELGVDPSANTRKLYEQFSHKGERRAGKFLCSLLPFREKGWRGLRPTS</sequence>
<name>A0A2T1D921_9CYAN</name>
<proteinExistence type="predicted"/>
<evidence type="ECO:0000259" key="1">
    <source>
        <dbReference type="Pfam" id="PF03704"/>
    </source>
</evidence>
<dbReference type="InterPro" id="IPR005158">
    <property type="entry name" value="BTAD"/>
</dbReference>
<dbReference type="AlphaFoldDB" id="A0A2T1D921"/>
<accession>A0A2T1D921</accession>
<feature type="domain" description="Bacterial transcriptional activator" evidence="1">
    <location>
        <begin position="2"/>
        <end position="57"/>
    </location>
</feature>
<protein>
    <recommendedName>
        <fullName evidence="1">Bacterial transcriptional activator domain-containing protein</fullName>
    </recommendedName>
</protein>